<comment type="caution">
    <text evidence="3">The sequence shown here is derived from an EMBL/GenBank/DDBJ whole genome shotgun (WGS) entry which is preliminary data.</text>
</comment>
<feature type="domain" description="Double-GTPase 2" evidence="2">
    <location>
        <begin position="18"/>
        <end position="193"/>
    </location>
</feature>
<sequence>MTDGNEELKIIMVALRGMGKTSLLAAMHEEFRKTFDRANLDTWVDDNNTLRAIEECKSVLKNIDAKLENKVTPTQPKDNPWSDQGFSFELGSSGKKFMKLRFTDPSGEYFNPNASDEQRQYVKRQLNECDAVVIPIDATALMQKKTGKVNNAEIGTWHEEKNSSQRITQLLKDAYTNVKSPRLVILAPVKCETYTKTPRDAESLLYHVRIGYGELLNFFKSDSLIDKVAVVIAPVQTIGNVVFSYAKTDNDGYTKFYYHKTPINAPYEPKDGDQPLRYILLFLINVFLENKKEILKKEQENLKALTSELGKDKSKLDNAKREFDEKQKLLNERNNTWWLARAIFNIFDDRESRYYTAKEQFDQKQVDFQETQSNVETTSLKVQATQEEINAFNNALYKFAIGCKNNDGFAVVQGHKWFNVPQSIF</sequence>
<evidence type="ECO:0000259" key="2">
    <source>
        <dbReference type="Pfam" id="PF19993"/>
    </source>
</evidence>
<protein>
    <recommendedName>
        <fullName evidence="2">Double-GTPase 2 domain-containing protein</fullName>
    </recommendedName>
</protein>
<keyword evidence="1" id="KW-0175">Coiled coil</keyword>
<dbReference type="RefSeq" id="WP_263743834.1">
    <property type="nucleotide sequence ID" value="NZ_JAOWRF010000033.1"/>
</dbReference>
<organism evidence="3 4">
    <name type="scientific">Plectonema radiosum NIES-515</name>
    <dbReference type="NCBI Taxonomy" id="2986073"/>
    <lineage>
        <taxon>Bacteria</taxon>
        <taxon>Bacillati</taxon>
        <taxon>Cyanobacteriota</taxon>
        <taxon>Cyanophyceae</taxon>
        <taxon>Oscillatoriophycideae</taxon>
        <taxon>Oscillatoriales</taxon>
        <taxon>Microcoleaceae</taxon>
        <taxon>Plectonema</taxon>
    </lineage>
</organism>
<accession>A0ABT3AT71</accession>
<dbReference type="EMBL" id="JAOWRF010000033">
    <property type="protein sequence ID" value="MCV3212324.1"/>
    <property type="molecule type" value="Genomic_DNA"/>
</dbReference>
<evidence type="ECO:0000313" key="3">
    <source>
        <dbReference type="EMBL" id="MCV3212324.1"/>
    </source>
</evidence>
<feature type="coiled-coil region" evidence="1">
    <location>
        <begin position="285"/>
        <end position="336"/>
    </location>
</feature>
<dbReference type="InterPro" id="IPR045528">
    <property type="entry name" value="DO-GTPase2"/>
</dbReference>
<dbReference type="Proteomes" id="UP001526143">
    <property type="component" value="Unassembled WGS sequence"/>
</dbReference>
<gene>
    <name evidence="3" type="ORF">OGM63_02060</name>
</gene>
<evidence type="ECO:0000313" key="4">
    <source>
        <dbReference type="Proteomes" id="UP001526143"/>
    </source>
</evidence>
<reference evidence="3 4" key="1">
    <citation type="submission" date="2022-10" db="EMBL/GenBank/DDBJ databases">
        <title>Identification of biosynthetic pathway for the production of the potent trypsin inhibitor radiosumin.</title>
        <authorList>
            <person name="Fewer D.P."/>
            <person name="Delbaje E."/>
            <person name="Ouyang X."/>
            <person name="Agostino P.D."/>
            <person name="Wahlsten M."/>
            <person name="Jokela J."/>
            <person name="Permi P."/>
            <person name="Haapaniemi E."/>
            <person name="Koistinen H."/>
        </authorList>
    </citation>
    <scope>NUCLEOTIDE SEQUENCE [LARGE SCALE GENOMIC DNA]</scope>
    <source>
        <strain evidence="3 4">NIES-515</strain>
    </source>
</reference>
<proteinExistence type="predicted"/>
<dbReference type="Pfam" id="PF19993">
    <property type="entry name" value="DO-GTPase2"/>
    <property type="match status" value="1"/>
</dbReference>
<name>A0ABT3AT71_9CYAN</name>
<keyword evidence="4" id="KW-1185">Reference proteome</keyword>
<evidence type="ECO:0000256" key="1">
    <source>
        <dbReference type="SAM" id="Coils"/>
    </source>
</evidence>